<name>Q7RIG4_PLAYO</name>
<evidence type="ECO:0000313" key="3">
    <source>
        <dbReference type="Proteomes" id="UP000008553"/>
    </source>
</evidence>
<feature type="region of interest" description="Disordered" evidence="1">
    <location>
        <begin position="49"/>
        <end position="72"/>
    </location>
</feature>
<dbReference type="Proteomes" id="UP000008553">
    <property type="component" value="Unassembled WGS sequence"/>
</dbReference>
<comment type="caution">
    <text evidence="2">The sequence shown here is derived from an EMBL/GenBank/DDBJ whole genome shotgun (WGS) entry which is preliminary data.</text>
</comment>
<organism evidence="2 3">
    <name type="scientific">Plasmodium yoelii yoelii</name>
    <dbReference type="NCBI Taxonomy" id="73239"/>
    <lineage>
        <taxon>Eukaryota</taxon>
        <taxon>Sar</taxon>
        <taxon>Alveolata</taxon>
        <taxon>Apicomplexa</taxon>
        <taxon>Aconoidasida</taxon>
        <taxon>Haemosporida</taxon>
        <taxon>Plasmodiidae</taxon>
        <taxon>Plasmodium</taxon>
        <taxon>Plasmodium (Vinckeia)</taxon>
    </lineage>
</organism>
<dbReference type="InParanoid" id="Q7RIG4"/>
<sequence>MIKNIFIGATKHIHNLYNTTLPNIKNAFKESSSFLKVIIYHISSGDNKFGLEDTWDELPTPNDSKKHQKHTP</sequence>
<protein>
    <submittedName>
        <fullName evidence="2">Uncharacterized protein</fullName>
    </submittedName>
</protein>
<reference evidence="2 3" key="1">
    <citation type="journal article" date="2002" name="Nature">
        <title>Genome sequence and comparative analysis of the model rodent malaria parasite Plasmodium yoelii yoelii.</title>
        <authorList>
            <person name="Carlton J.M."/>
            <person name="Angiuoli S.V."/>
            <person name="Suh B.B."/>
            <person name="Kooij T.W."/>
            <person name="Pertea M."/>
            <person name="Silva J.C."/>
            <person name="Ermolaeva M.D."/>
            <person name="Allen J.E."/>
            <person name="Selengut J.D."/>
            <person name="Koo H.L."/>
            <person name="Peterson J.D."/>
            <person name="Pop M."/>
            <person name="Kosack D.S."/>
            <person name="Shumway M.F."/>
            <person name="Bidwell S.L."/>
            <person name="Shallom S.J."/>
            <person name="van Aken S.E."/>
            <person name="Riedmuller S.B."/>
            <person name="Feldblyum T.V."/>
            <person name="Cho J.K."/>
            <person name="Quackenbush J."/>
            <person name="Sedegah M."/>
            <person name="Shoaibi A."/>
            <person name="Cummings L.M."/>
            <person name="Florens L."/>
            <person name="Yates J.R."/>
            <person name="Raine J.D."/>
            <person name="Sinden R.E."/>
            <person name="Harris M.A."/>
            <person name="Cunningham D.A."/>
            <person name="Preiser P.R."/>
            <person name="Bergman L.W."/>
            <person name="Vaidya A.B."/>
            <person name="van Lin L.H."/>
            <person name="Janse C.J."/>
            <person name="Waters A.P."/>
            <person name="Smith H.O."/>
            <person name="White O.R."/>
            <person name="Salzberg S.L."/>
            <person name="Venter J.C."/>
            <person name="Fraser C.M."/>
            <person name="Hoffman S.L."/>
            <person name="Gardner M.J."/>
            <person name="Carucci D.J."/>
        </authorList>
    </citation>
    <scope>NUCLEOTIDE SEQUENCE [LARGE SCALE GENOMIC DNA]</scope>
    <source>
        <strain evidence="2 3">17XNL</strain>
    </source>
</reference>
<evidence type="ECO:0000256" key="1">
    <source>
        <dbReference type="SAM" id="MobiDB-lite"/>
    </source>
</evidence>
<dbReference type="PaxDb" id="73239-Q7RIG4"/>
<dbReference type="EMBL" id="AABL01001072">
    <property type="protein sequence ID" value="EAA15411.1"/>
    <property type="molecule type" value="Genomic_DNA"/>
</dbReference>
<gene>
    <name evidence="2" type="ORF">PY03659</name>
</gene>
<accession>Q7RIG4</accession>
<dbReference type="AlphaFoldDB" id="Q7RIG4"/>
<keyword evidence="3" id="KW-1185">Reference proteome</keyword>
<proteinExistence type="predicted"/>
<evidence type="ECO:0000313" key="2">
    <source>
        <dbReference type="EMBL" id="EAA15411.1"/>
    </source>
</evidence>